<gene>
    <name evidence="23" type="ORF">QJS10_CPB18g02034</name>
</gene>
<dbReference type="InterPro" id="IPR017441">
    <property type="entry name" value="Protein_kinase_ATP_BS"/>
</dbReference>
<keyword evidence="14 21" id="KW-1133">Transmembrane helix</keyword>
<dbReference type="SUPFAM" id="SSF52058">
    <property type="entry name" value="L domain-like"/>
    <property type="match status" value="1"/>
</dbReference>
<evidence type="ECO:0000256" key="17">
    <source>
        <dbReference type="ARBA" id="ARBA00023180"/>
    </source>
</evidence>
<dbReference type="GO" id="GO:0005524">
    <property type="term" value="F:ATP binding"/>
    <property type="evidence" value="ECO:0007669"/>
    <property type="project" value="UniProtKB-UniRule"/>
</dbReference>
<keyword evidence="6" id="KW-0433">Leucine-rich repeat</keyword>
<evidence type="ECO:0000256" key="6">
    <source>
        <dbReference type="ARBA" id="ARBA00022614"/>
    </source>
</evidence>
<evidence type="ECO:0000256" key="1">
    <source>
        <dbReference type="ARBA" id="ARBA00004162"/>
    </source>
</evidence>
<comment type="catalytic activity">
    <reaction evidence="19">
        <text>L-seryl-[protein] + ATP = O-phospho-L-seryl-[protein] + ADP + H(+)</text>
        <dbReference type="Rhea" id="RHEA:17989"/>
        <dbReference type="Rhea" id="RHEA-COMP:9863"/>
        <dbReference type="Rhea" id="RHEA-COMP:11604"/>
        <dbReference type="ChEBI" id="CHEBI:15378"/>
        <dbReference type="ChEBI" id="CHEBI:29999"/>
        <dbReference type="ChEBI" id="CHEBI:30616"/>
        <dbReference type="ChEBI" id="CHEBI:83421"/>
        <dbReference type="ChEBI" id="CHEBI:456216"/>
        <dbReference type="EC" id="2.7.11.1"/>
    </reaction>
</comment>
<keyword evidence="11 20" id="KW-0547">Nucleotide-binding</keyword>
<dbReference type="PROSITE" id="PS00107">
    <property type="entry name" value="PROTEIN_KINASE_ATP"/>
    <property type="match status" value="1"/>
</dbReference>
<keyword evidence="16 23" id="KW-0675">Receptor</keyword>
<dbReference type="GO" id="GO:0004674">
    <property type="term" value="F:protein serine/threonine kinase activity"/>
    <property type="evidence" value="ECO:0007669"/>
    <property type="project" value="UniProtKB-KW"/>
</dbReference>
<dbReference type="PRINTS" id="PR00019">
    <property type="entry name" value="LEURICHRPT"/>
</dbReference>
<dbReference type="EMBL" id="JAUJYO010000018">
    <property type="protein sequence ID" value="KAK1291069.1"/>
    <property type="molecule type" value="Genomic_DNA"/>
</dbReference>
<dbReference type="Gene3D" id="1.10.510.10">
    <property type="entry name" value="Transferase(Phosphotransferase) domain 1"/>
    <property type="match status" value="1"/>
</dbReference>
<dbReference type="GO" id="GO:0005886">
    <property type="term" value="C:plasma membrane"/>
    <property type="evidence" value="ECO:0007669"/>
    <property type="project" value="UniProtKB-SubCell"/>
</dbReference>
<dbReference type="SUPFAM" id="SSF56112">
    <property type="entry name" value="Protein kinase-like (PK-like)"/>
    <property type="match status" value="1"/>
</dbReference>
<comment type="subcellular location">
    <subcellularLocation>
        <location evidence="1">Cell membrane</location>
        <topology evidence="1">Single-pass membrane protein</topology>
    </subcellularLocation>
    <subcellularLocation>
        <location evidence="2">Membrane</location>
        <topology evidence="2">Single-pass type I membrane protein</topology>
    </subcellularLocation>
</comment>
<dbReference type="InterPro" id="IPR008271">
    <property type="entry name" value="Ser/Thr_kinase_AS"/>
</dbReference>
<dbReference type="InterPro" id="IPR001611">
    <property type="entry name" value="Leu-rich_rpt"/>
</dbReference>
<protein>
    <recommendedName>
        <fullName evidence="3">non-specific serine/threonine protein kinase</fullName>
        <ecNumber evidence="3">2.7.11.1</ecNumber>
    </recommendedName>
</protein>
<dbReference type="Gene3D" id="3.80.10.10">
    <property type="entry name" value="Ribonuclease Inhibitor"/>
    <property type="match status" value="1"/>
</dbReference>
<keyword evidence="15 21" id="KW-0472">Membrane</keyword>
<evidence type="ECO:0000256" key="7">
    <source>
        <dbReference type="ARBA" id="ARBA00022679"/>
    </source>
</evidence>
<evidence type="ECO:0000256" key="18">
    <source>
        <dbReference type="ARBA" id="ARBA00047899"/>
    </source>
</evidence>
<evidence type="ECO:0000256" key="2">
    <source>
        <dbReference type="ARBA" id="ARBA00004479"/>
    </source>
</evidence>
<evidence type="ECO:0000256" key="21">
    <source>
        <dbReference type="SAM" id="Phobius"/>
    </source>
</evidence>
<evidence type="ECO:0000256" key="11">
    <source>
        <dbReference type="ARBA" id="ARBA00022741"/>
    </source>
</evidence>
<evidence type="ECO:0000256" key="16">
    <source>
        <dbReference type="ARBA" id="ARBA00023170"/>
    </source>
</evidence>
<evidence type="ECO:0000313" key="23">
    <source>
        <dbReference type="EMBL" id="KAK1291069.1"/>
    </source>
</evidence>
<dbReference type="PROSITE" id="PS50011">
    <property type="entry name" value="PROTEIN_KINASE_DOM"/>
    <property type="match status" value="1"/>
</dbReference>
<proteinExistence type="predicted"/>
<dbReference type="Pfam" id="PF00069">
    <property type="entry name" value="Pkinase"/>
    <property type="match status" value="1"/>
</dbReference>
<keyword evidence="5" id="KW-0597">Phosphoprotein</keyword>
<name>A0AAV9CQQ3_ACOCL</name>
<comment type="catalytic activity">
    <reaction evidence="18">
        <text>L-threonyl-[protein] + ATP = O-phospho-L-threonyl-[protein] + ADP + H(+)</text>
        <dbReference type="Rhea" id="RHEA:46608"/>
        <dbReference type="Rhea" id="RHEA-COMP:11060"/>
        <dbReference type="Rhea" id="RHEA-COMP:11605"/>
        <dbReference type="ChEBI" id="CHEBI:15378"/>
        <dbReference type="ChEBI" id="CHEBI:30013"/>
        <dbReference type="ChEBI" id="CHEBI:30616"/>
        <dbReference type="ChEBI" id="CHEBI:61977"/>
        <dbReference type="ChEBI" id="CHEBI:456216"/>
        <dbReference type="EC" id="2.7.11.1"/>
    </reaction>
</comment>
<evidence type="ECO:0000259" key="22">
    <source>
        <dbReference type="PROSITE" id="PS50011"/>
    </source>
</evidence>
<keyword evidence="8 21" id="KW-0812">Transmembrane</keyword>
<dbReference type="PANTHER" id="PTHR48005">
    <property type="entry name" value="LEUCINE RICH REPEAT KINASE 2"/>
    <property type="match status" value="1"/>
</dbReference>
<dbReference type="Gene3D" id="3.30.200.20">
    <property type="entry name" value="Phosphorylase Kinase, domain 1"/>
    <property type="match status" value="1"/>
</dbReference>
<evidence type="ECO:0000256" key="14">
    <source>
        <dbReference type="ARBA" id="ARBA00022989"/>
    </source>
</evidence>
<keyword evidence="13 20" id="KW-0067">ATP-binding</keyword>
<keyword evidence="17" id="KW-0325">Glycoprotein</keyword>
<keyword evidence="4" id="KW-0723">Serine/threonine-protein kinase</keyword>
<dbReference type="PROSITE" id="PS00108">
    <property type="entry name" value="PROTEIN_KINASE_ST"/>
    <property type="match status" value="1"/>
</dbReference>
<dbReference type="EC" id="2.7.11.1" evidence="3"/>
<dbReference type="Pfam" id="PF00560">
    <property type="entry name" value="LRR_1"/>
    <property type="match status" value="4"/>
</dbReference>
<dbReference type="InterPro" id="IPR011009">
    <property type="entry name" value="Kinase-like_dom_sf"/>
</dbReference>
<dbReference type="Pfam" id="PF13855">
    <property type="entry name" value="LRR_8"/>
    <property type="match status" value="1"/>
</dbReference>
<dbReference type="FunFam" id="3.80.10.10:FF:000177">
    <property type="entry name" value="Leucine-rich repeat receptor-like serine/threonine-protein kinase At1g17230"/>
    <property type="match status" value="1"/>
</dbReference>
<evidence type="ECO:0000256" key="3">
    <source>
        <dbReference type="ARBA" id="ARBA00012513"/>
    </source>
</evidence>
<feature type="domain" description="Protein kinase" evidence="22">
    <location>
        <begin position="368"/>
        <end position="588"/>
    </location>
</feature>
<evidence type="ECO:0000256" key="19">
    <source>
        <dbReference type="ARBA" id="ARBA00048679"/>
    </source>
</evidence>
<accession>A0AAV9CQQ3</accession>
<keyword evidence="10" id="KW-0677">Repeat</keyword>
<dbReference type="SMART" id="SM00220">
    <property type="entry name" value="S_TKc"/>
    <property type="match status" value="1"/>
</dbReference>
<evidence type="ECO:0000256" key="15">
    <source>
        <dbReference type="ARBA" id="ARBA00023136"/>
    </source>
</evidence>
<feature type="binding site" evidence="20">
    <location>
        <position position="397"/>
    </location>
    <ligand>
        <name>ATP</name>
        <dbReference type="ChEBI" id="CHEBI:30616"/>
    </ligand>
</feature>
<organism evidence="23 24">
    <name type="scientific">Acorus calamus</name>
    <name type="common">Sweet flag</name>
    <dbReference type="NCBI Taxonomy" id="4465"/>
    <lineage>
        <taxon>Eukaryota</taxon>
        <taxon>Viridiplantae</taxon>
        <taxon>Streptophyta</taxon>
        <taxon>Embryophyta</taxon>
        <taxon>Tracheophyta</taxon>
        <taxon>Spermatophyta</taxon>
        <taxon>Magnoliopsida</taxon>
        <taxon>Liliopsida</taxon>
        <taxon>Acoraceae</taxon>
        <taxon>Acorus</taxon>
    </lineage>
</organism>
<evidence type="ECO:0000256" key="12">
    <source>
        <dbReference type="ARBA" id="ARBA00022777"/>
    </source>
</evidence>
<dbReference type="InterPro" id="IPR032675">
    <property type="entry name" value="LRR_dom_sf"/>
</dbReference>
<dbReference type="InterPro" id="IPR000719">
    <property type="entry name" value="Prot_kinase_dom"/>
</dbReference>
<reference evidence="23" key="1">
    <citation type="journal article" date="2023" name="Nat. Commun.">
        <title>Diploid and tetraploid genomes of Acorus and the evolution of monocots.</title>
        <authorList>
            <person name="Ma L."/>
            <person name="Liu K.W."/>
            <person name="Li Z."/>
            <person name="Hsiao Y.Y."/>
            <person name="Qi Y."/>
            <person name="Fu T."/>
            <person name="Tang G.D."/>
            <person name="Zhang D."/>
            <person name="Sun W.H."/>
            <person name="Liu D.K."/>
            <person name="Li Y."/>
            <person name="Chen G.Z."/>
            <person name="Liu X.D."/>
            <person name="Liao X.Y."/>
            <person name="Jiang Y.T."/>
            <person name="Yu X."/>
            <person name="Hao Y."/>
            <person name="Huang J."/>
            <person name="Zhao X.W."/>
            <person name="Ke S."/>
            <person name="Chen Y.Y."/>
            <person name="Wu W.L."/>
            <person name="Hsu J.L."/>
            <person name="Lin Y.F."/>
            <person name="Huang M.D."/>
            <person name="Li C.Y."/>
            <person name="Huang L."/>
            <person name="Wang Z.W."/>
            <person name="Zhao X."/>
            <person name="Zhong W.Y."/>
            <person name="Peng D.H."/>
            <person name="Ahmad S."/>
            <person name="Lan S."/>
            <person name="Zhang J.S."/>
            <person name="Tsai W.C."/>
            <person name="Van de Peer Y."/>
            <person name="Liu Z.J."/>
        </authorList>
    </citation>
    <scope>NUCLEOTIDE SEQUENCE</scope>
    <source>
        <strain evidence="23">CP</strain>
    </source>
</reference>
<keyword evidence="7" id="KW-0808">Transferase</keyword>
<evidence type="ECO:0000256" key="5">
    <source>
        <dbReference type="ARBA" id="ARBA00022553"/>
    </source>
</evidence>
<evidence type="ECO:0000256" key="13">
    <source>
        <dbReference type="ARBA" id="ARBA00022840"/>
    </source>
</evidence>
<evidence type="ECO:0000256" key="20">
    <source>
        <dbReference type="PROSITE-ProRule" id="PRU10141"/>
    </source>
</evidence>
<dbReference type="PANTHER" id="PTHR48005:SF70">
    <property type="entry name" value="MDIS1-INTERACTING RECEPTOR LIKE KINASE 2-LIKE"/>
    <property type="match status" value="1"/>
</dbReference>
<evidence type="ECO:0000256" key="8">
    <source>
        <dbReference type="ARBA" id="ARBA00022692"/>
    </source>
</evidence>
<comment type="caution">
    <text evidence="23">The sequence shown here is derived from an EMBL/GenBank/DDBJ whole genome shotgun (WGS) entry which is preliminary data.</text>
</comment>
<keyword evidence="9" id="KW-0732">Signal</keyword>
<evidence type="ECO:0000256" key="9">
    <source>
        <dbReference type="ARBA" id="ARBA00022729"/>
    </source>
</evidence>
<keyword evidence="24" id="KW-1185">Reference proteome</keyword>
<evidence type="ECO:0000313" key="24">
    <source>
        <dbReference type="Proteomes" id="UP001180020"/>
    </source>
</evidence>
<keyword evidence="12 23" id="KW-0418">Kinase</keyword>
<evidence type="ECO:0000256" key="10">
    <source>
        <dbReference type="ARBA" id="ARBA00022737"/>
    </source>
</evidence>
<dbReference type="FunFam" id="3.30.200.20:FF:000309">
    <property type="entry name" value="Leucine-rich repeat receptor protein kinase MSP1"/>
    <property type="match status" value="1"/>
</dbReference>
<dbReference type="InterPro" id="IPR051420">
    <property type="entry name" value="Ser_Thr_Kinases_DiverseReg"/>
</dbReference>
<dbReference type="FunFam" id="1.10.510.10:FF:001023">
    <property type="entry name" value="Os07g0541700 protein"/>
    <property type="match status" value="1"/>
</dbReference>
<dbReference type="AlphaFoldDB" id="A0AAV9CQQ3"/>
<reference evidence="23" key="2">
    <citation type="submission" date="2023-06" db="EMBL/GenBank/DDBJ databases">
        <authorList>
            <person name="Ma L."/>
            <person name="Liu K.-W."/>
            <person name="Li Z."/>
            <person name="Hsiao Y.-Y."/>
            <person name="Qi Y."/>
            <person name="Fu T."/>
            <person name="Tang G."/>
            <person name="Zhang D."/>
            <person name="Sun W.-H."/>
            <person name="Liu D.-K."/>
            <person name="Li Y."/>
            <person name="Chen G.-Z."/>
            <person name="Liu X.-D."/>
            <person name="Liao X.-Y."/>
            <person name="Jiang Y.-T."/>
            <person name="Yu X."/>
            <person name="Hao Y."/>
            <person name="Huang J."/>
            <person name="Zhao X.-W."/>
            <person name="Ke S."/>
            <person name="Chen Y.-Y."/>
            <person name="Wu W.-L."/>
            <person name="Hsu J.-L."/>
            <person name="Lin Y.-F."/>
            <person name="Huang M.-D."/>
            <person name="Li C.-Y."/>
            <person name="Huang L."/>
            <person name="Wang Z.-W."/>
            <person name="Zhao X."/>
            <person name="Zhong W.-Y."/>
            <person name="Peng D.-H."/>
            <person name="Ahmad S."/>
            <person name="Lan S."/>
            <person name="Zhang J.-S."/>
            <person name="Tsai W.-C."/>
            <person name="Van De Peer Y."/>
            <person name="Liu Z.-J."/>
        </authorList>
    </citation>
    <scope>NUCLEOTIDE SEQUENCE</scope>
    <source>
        <strain evidence="23">CP</strain>
        <tissue evidence="23">Leaves</tissue>
    </source>
</reference>
<feature type="transmembrane region" description="Helical" evidence="21">
    <location>
        <begin position="303"/>
        <end position="324"/>
    </location>
</feature>
<dbReference type="Proteomes" id="UP001180020">
    <property type="component" value="Unassembled WGS sequence"/>
</dbReference>
<evidence type="ECO:0000256" key="4">
    <source>
        <dbReference type="ARBA" id="ARBA00022527"/>
    </source>
</evidence>
<sequence>MLVRFAALDNHLTGPIPKSLKNCISLERLRLERNQLVGNITNSFGVYPHLDYMGLSDNQFYGKLPPAWGENYKLTALYISGNRITGRIPSEFKKLINLRVLDLSSNLLTGEIPMQMSSMTSLYNLSLGDNMLSGMIPSTIGELRNLERLDLSKNRLSGPIPEEIGDCSKLISLKLSENNLNGSIPSQVGSLIYLQELLDLSHNALVGEIPSQLDKLTDLLVLNLSHNLPSGSIPSSFQYMLSLTTVDVSYNELEGPLPNNKAFYQAPAESFFQNKGLCGQAQGLIPCNSSLAKVHDGKGNHKILFYILFPIMGMILLLCALVKFGSIFYNKRKFIVEALGESNGDLFSIWNFDGRTVYEDIIIATEDFDDKYCIGGGGYGRVYKAELPTGQIVAVKKLIPVEGNEVVDERFFRSEIKALTEIRHRNIVRLFGFCSNVRCKFLVYEYMDNGSLADLLCDQEEVVVLDWTKRVNIVKDVSQALSYMHCDCVPPIIHRDIKSSNILLDSDSKACISDFGTARLLRPDSSNWTTIAGTYGYLPPVMTELWDSYPVKHSRQGVLTFVTRHDLVLIKWNNQTKVLHTNQSQVIP</sequence>